<evidence type="ECO:0000256" key="4">
    <source>
        <dbReference type="ARBA" id="ARBA00022676"/>
    </source>
</evidence>
<dbReference type="Pfam" id="PF15711">
    <property type="entry name" value="ILEI"/>
    <property type="match status" value="1"/>
</dbReference>
<dbReference type="EMBL" id="JARAKH010000003">
    <property type="protein sequence ID" value="KAK8405702.1"/>
    <property type="molecule type" value="Genomic_DNA"/>
</dbReference>
<reference evidence="16 17" key="1">
    <citation type="submission" date="2023-03" db="EMBL/GenBank/DDBJ databases">
        <title>High-quality genome of Scylla paramamosain provides insights in environmental adaptation.</title>
        <authorList>
            <person name="Zhang L."/>
        </authorList>
    </citation>
    <scope>NUCLEOTIDE SEQUENCE [LARGE SCALE GENOMIC DNA]</scope>
    <source>
        <strain evidence="16">LZ_2023a</strain>
        <tissue evidence="16">Muscle</tissue>
    </source>
</reference>
<dbReference type="Gene3D" id="3.90.550.10">
    <property type="entry name" value="Spore Coat Polysaccharide Biosynthesis Protein SpsA, Chain A"/>
    <property type="match status" value="1"/>
</dbReference>
<dbReference type="Proteomes" id="UP001487740">
    <property type="component" value="Unassembled WGS sequence"/>
</dbReference>
<evidence type="ECO:0000256" key="1">
    <source>
        <dbReference type="ARBA" id="ARBA00004323"/>
    </source>
</evidence>
<comment type="subcellular location">
    <subcellularLocation>
        <location evidence="1 13">Golgi apparatus membrane</location>
        <topology evidence="1 13">Single-pass type II membrane protein</topology>
    </subcellularLocation>
</comment>
<evidence type="ECO:0000256" key="14">
    <source>
        <dbReference type="SAM" id="SignalP"/>
    </source>
</evidence>
<comment type="function">
    <text evidence="13">Initiates complex N-linked carbohydrate formation. Essential for the conversion of high-mannose to hybrid and complex N-glycans.</text>
</comment>
<gene>
    <name evidence="16" type="ORF">O3P69_001897</name>
</gene>
<evidence type="ECO:0000256" key="6">
    <source>
        <dbReference type="ARBA" id="ARBA00022692"/>
    </source>
</evidence>
<dbReference type="InterPro" id="IPR004139">
    <property type="entry name" value="Glyco_trans_13"/>
</dbReference>
<keyword evidence="10 13" id="KW-0333">Golgi apparatus</keyword>
<comment type="catalytic activity">
    <reaction evidence="13">
        <text>N(4)-(alpha-D-Man-(1-&gt;3)-[alpha-D-Man-(1-&gt;3)-[alpha-D-Man-(1-&gt;6)]-alpha-D-Man-(1-&gt;6)]-beta-D-Man-(1-&gt;4)-beta-D-GlcNAc-(1-&gt;4)-beta-D-GlcNAc)-L-asparaginyl-[protein] (N-glucan mannose isomer 5A1,2) + UDP-N-acetyl-alpha-D-glucosamine = N(4)-{beta-D-GlcNAc-(1-&gt;2)-alpha-D-Man-(1-&gt;3)-[alpha-D-Man-(1-&gt;3)-[alpha-D-Man-(1-&gt;6)]-alpha-D-Man-(1-&gt;6)]-beta-D-Man-(1-&gt;4)-beta-D-GlcNAc-(1-&gt;4)-beta-D-GlcNAc}-L-asparaginyl-[protein] + UDP + H(+)</text>
        <dbReference type="Rhea" id="RHEA:11456"/>
        <dbReference type="Rhea" id="RHEA-COMP:14367"/>
        <dbReference type="Rhea" id="RHEA-COMP:14368"/>
        <dbReference type="ChEBI" id="CHEBI:15378"/>
        <dbReference type="ChEBI" id="CHEBI:57705"/>
        <dbReference type="ChEBI" id="CHEBI:58223"/>
        <dbReference type="ChEBI" id="CHEBI:59087"/>
        <dbReference type="ChEBI" id="CHEBI:60625"/>
        <dbReference type="EC" id="2.4.1.101"/>
    </reaction>
</comment>
<dbReference type="InterPro" id="IPR052463">
    <property type="entry name" value="O-linked_mannose_GnT"/>
</dbReference>
<keyword evidence="7 13" id="KW-0479">Metal-binding</keyword>
<evidence type="ECO:0000313" key="16">
    <source>
        <dbReference type="EMBL" id="KAK8405702.1"/>
    </source>
</evidence>
<evidence type="ECO:0000256" key="8">
    <source>
        <dbReference type="ARBA" id="ARBA00022968"/>
    </source>
</evidence>
<keyword evidence="14" id="KW-0732">Signal</keyword>
<sequence>MVWAGTLAVVLMVVVVVVRGELSVKWRNIGRDRQFRPFDLETYERIQAAKERHIHLTLQLVDTHVQLFINDVLGKRPSRLTPGSTHSGVHVLVVHESHGHLMMAQHFVTHQPAEHQRLRQCMATVQRGRVVVLLGAPEWVMFLSQEAEGALTALGSKWASRVAQGETWAWVGVLGGATLGEAVTTRRLEQYPACDLRLDVFVAKTRESGSSRCAWYDVPGMQRQATFCEQYEGYSDLCACEQPFFPETRKLQKTITMREKIPVVVVTATKPYYLYRLLRQLFTQAGAWQTDVLLVVDGAHQETLSLAGVLGVASLVHRPESFKRNRTNANIRFALQSVFRLFPAADKAILLEDDLLLSPDFLRFFHQVAPLLDRDPTVSCINAFNSNSFPDTARDPRVLLRARSYPMYGWLTSRAYAAEITRNWVPEGTGDWDLWLTRESLRKGRDVVSPEVSRTFHAGSSGVHVNGFEQELYFNRMIYNRDPEVTVEEVELTVRAKYDELLHRDLKTAQSLIPPSRDLCNMTWVPRNSPRPLAIYIYAEDSTDKYHTYEIFLMCFRTYDISTREMYRGVMRLRWGHAVVFLVGCPYSPFCVYSPEDTVYLPTVAELQRAAAFRDDWEMTQVTNNPRVARDSSRNPDLELTNVLKSGRTQRSRRPT</sequence>
<proteinExistence type="inferred from homology"/>
<name>A0AAW0V036_SCYPA</name>
<comment type="pathway">
    <text evidence="2 13">Protein modification; protein glycosylation.</text>
</comment>
<dbReference type="GO" id="GO:0000139">
    <property type="term" value="C:Golgi membrane"/>
    <property type="evidence" value="ECO:0007669"/>
    <property type="project" value="UniProtKB-SubCell"/>
</dbReference>
<comment type="caution">
    <text evidence="16">The sequence shown here is derived from an EMBL/GenBank/DDBJ whole genome shotgun (WGS) entry which is preliminary data.</text>
</comment>
<evidence type="ECO:0000256" key="12">
    <source>
        <dbReference type="ARBA" id="ARBA00023211"/>
    </source>
</evidence>
<keyword evidence="6" id="KW-0812">Transmembrane</keyword>
<feature type="domain" description="ILEI/PANDER" evidence="15">
    <location>
        <begin position="87"/>
        <end position="175"/>
    </location>
</feature>
<evidence type="ECO:0000256" key="2">
    <source>
        <dbReference type="ARBA" id="ARBA00004922"/>
    </source>
</evidence>
<dbReference type="GO" id="GO:0003827">
    <property type="term" value="F:alpha-1,3-mannosylglycoprotein 2-beta-N-acetylglucosaminyltransferase activity"/>
    <property type="evidence" value="ECO:0007669"/>
    <property type="project" value="UniProtKB-UniRule"/>
</dbReference>
<dbReference type="GO" id="GO:0047223">
    <property type="term" value="F:beta-1,3-galactosyl-O-glycosyl-glycoprotein beta-1,3-N-acetylglucosaminyltransferase activity"/>
    <property type="evidence" value="ECO:0007669"/>
    <property type="project" value="TreeGrafter"/>
</dbReference>
<keyword evidence="12 13" id="KW-0464">Manganese</keyword>
<dbReference type="PANTHER" id="PTHR46396:SF2">
    <property type="entry name" value="ILEI_PANDER DOMAIN-CONTAINING PROTEIN"/>
    <property type="match status" value="1"/>
</dbReference>
<comment type="similarity">
    <text evidence="3 13">Belongs to the glycosyltransferase 13 family.</text>
</comment>
<keyword evidence="11" id="KW-0472">Membrane</keyword>
<keyword evidence="5" id="KW-0808">Transferase</keyword>
<evidence type="ECO:0000256" key="3">
    <source>
        <dbReference type="ARBA" id="ARBA00006492"/>
    </source>
</evidence>
<dbReference type="InterPro" id="IPR039477">
    <property type="entry name" value="ILEI/PANDER_dom"/>
</dbReference>
<dbReference type="EC" id="2.4.1.101" evidence="13"/>
<accession>A0AAW0V036</accession>
<evidence type="ECO:0000256" key="13">
    <source>
        <dbReference type="RuleBase" id="RU368119"/>
    </source>
</evidence>
<dbReference type="GO" id="GO:0016266">
    <property type="term" value="P:protein O-linked glycosylation via N-acetyl-galactosamine"/>
    <property type="evidence" value="ECO:0007669"/>
    <property type="project" value="TreeGrafter"/>
</dbReference>
<comment type="cofactor">
    <cofactor evidence="13">
        <name>Mn(2+)</name>
        <dbReference type="ChEBI" id="CHEBI:29035"/>
    </cofactor>
    <text evidence="13">The cofactor is mostly bound to the substrate.</text>
</comment>
<organism evidence="16 17">
    <name type="scientific">Scylla paramamosain</name>
    <name type="common">Mud crab</name>
    <dbReference type="NCBI Taxonomy" id="85552"/>
    <lineage>
        <taxon>Eukaryota</taxon>
        <taxon>Metazoa</taxon>
        <taxon>Ecdysozoa</taxon>
        <taxon>Arthropoda</taxon>
        <taxon>Crustacea</taxon>
        <taxon>Multicrustacea</taxon>
        <taxon>Malacostraca</taxon>
        <taxon>Eumalacostraca</taxon>
        <taxon>Eucarida</taxon>
        <taxon>Decapoda</taxon>
        <taxon>Pleocyemata</taxon>
        <taxon>Brachyura</taxon>
        <taxon>Eubrachyura</taxon>
        <taxon>Portunoidea</taxon>
        <taxon>Portunidae</taxon>
        <taxon>Portuninae</taxon>
        <taxon>Scylla</taxon>
    </lineage>
</organism>
<evidence type="ECO:0000256" key="7">
    <source>
        <dbReference type="ARBA" id="ARBA00022723"/>
    </source>
</evidence>
<keyword evidence="8 13" id="KW-0735">Signal-anchor</keyword>
<feature type="signal peptide" evidence="14">
    <location>
        <begin position="1"/>
        <end position="20"/>
    </location>
</feature>
<keyword evidence="4 13" id="KW-0328">Glycosyltransferase</keyword>
<dbReference type="GO" id="GO:0030145">
    <property type="term" value="F:manganese ion binding"/>
    <property type="evidence" value="ECO:0007669"/>
    <property type="project" value="UniProtKB-UniRule"/>
</dbReference>
<dbReference type="InterPro" id="IPR029044">
    <property type="entry name" value="Nucleotide-diphossugar_trans"/>
</dbReference>
<evidence type="ECO:0000259" key="15">
    <source>
        <dbReference type="Pfam" id="PF15711"/>
    </source>
</evidence>
<keyword evidence="17" id="KW-1185">Reference proteome</keyword>
<evidence type="ECO:0000313" key="17">
    <source>
        <dbReference type="Proteomes" id="UP001487740"/>
    </source>
</evidence>
<protein>
    <recommendedName>
        <fullName evidence="13">Alpha-1,3-mannosyl-glycoprotein 2-beta-N-acetylglucosaminyltransferase</fullName>
        <shortName evidence="13">GNT-I</shortName>
        <shortName evidence="13">GlcNAc-T I</shortName>
        <ecNumber evidence="13">2.4.1.101</ecNumber>
    </recommendedName>
    <alternativeName>
        <fullName evidence="13">N-glycosyl-oligosaccharide-glycoprotein N-acetylglucosaminyltransferase I</fullName>
    </alternativeName>
</protein>
<evidence type="ECO:0000256" key="10">
    <source>
        <dbReference type="ARBA" id="ARBA00023034"/>
    </source>
</evidence>
<evidence type="ECO:0000256" key="9">
    <source>
        <dbReference type="ARBA" id="ARBA00022989"/>
    </source>
</evidence>
<dbReference type="SUPFAM" id="SSF53448">
    <property type="entry name" value="Nucleotide-diphospho-sugar transferases"/>
    <property type="match status" value="1"/>
</dbReference>
<dbReference type="Pfam" id="PF03071">
    <property type="entry name" value="GNT-I"/>
    <property type="match status" value="1"/>
</dbReference>
<dbReference type="AlphaFoldDB" id="A0AAW0V036"/>
<dbReference type="PANTHER" id="PTHR46396">
    <property type="entry name" value="PROTEIN O-LINKED-MANNOSE BETA-1,2-N-ACETYLGLUCOSAMINYLTRANSFERASE 1"/>
    <property type="match status" value="1"/>
</dbReference>
<evidence type="ECO:0000256" key="11">
    <source>
        <dbReference type="ARBA" id="ARBA00023136"/>
    </source>
</evidence>
<evidence type="ECO:0000256" key="5">
    <source>
        <dbReference type="ARBA" id="ARBA00022679"/>
    </source>
</evidence>
<keyword evidence="9" id="KW-1133">Transmembrane helix</keyword>
<feature type="chain" id="PRO_5043765984" description="Alpha-1,3-mannosyl-glycoprotein 2-beta-N-acetylglucosaminyltransferase" evidence="14">
    <location>
        <begin position="21"/>
        <end position="656"/>
    </location>
</feature>